<gene>
    <name evidence="2" type="ORF">GCM10010916_39540</name>
</gene>
<sequence length="48" mass="5207">MKEVIAKILIIALVCSAFTAFIITGLFPVSKTSKTNISVKLTEKNVPQ</sequence>
<reference evidence="2" key="2">
    <citation type="submission" date="2020-09" db="EMBL/GenBank/DDBJ databases">
        <authorList>
            <person name="Sun Q."/>
            <person name="Zhou Y."/>
        </authorList>
    </citation>
    <scope>NUCLEOTIDE SEQUENCE</scope>
    <source>
        <strain evidence="2">CGMCC 1.12987</strain>
    </source>
</reference>
<dbReference type="AlphaFoldDB" id="A0A917G1Z8"/>
<keyword evidence="1" id="KW-0472">Membrane</keyword>
<name>A0A917G1Z8_9BACL</name>
<accession>A0A917G1Z8</accession>
<organism evidence="2 3">
    <name type="scientific">Paenibacillus abyssi</name>
    <dbReference type="NCBI Taxonomy" id="1340531"/>
    <lineage>
        <taxon>Bacteria</taxon>
        <taxon>Bacillati</taxon>
        <taxon>Bacillota</taxon>
        <taxon>Bacilli</taxon>
        <taxon>Bacillales</taxon>
        <taxon>Paenibacillaceae</taxon>
        <taxon>Paenibacillus</taxon>
    </lineage>
</organism>
<evidence type="ECO:0000313" key="2">
    <source>
        <dbReference type="EMBL" id="GGG18824.1"/>
    </source>
</evidence>
<protein>
    <submittedName>
        <fullName evidence="2">Uncharacterized protein</fullName>
    </submittedName>
</protein>
<evidence type="ECO:0000313" key="3">
    <source>
        <dbReference type="Proteomes" id="UP000644756"/>
    </source>
</evidence>
<reference evidence="2" key="1">
    <citation type="journal article" date="2014" name="Int. J. Syst. Evol. Microbiol.">
        <title>Complete genome sequence of Corynebacterium casei LMG S-19264T (=DSM 44701T), isolated from a smear-ripened cheese.</title>
        <authorList>
            <consortium name="US DOE Joint Genome Institute (JGI-PGF)"/>
            <person name="Walter F."/>
            <person name="Albersmeier A."/>
            <person name="Kalinowski J."/>
            <person name="Ruckert C."/>
        </authorList>
    </citation>
    <scope>NUCLEOTIDE SEQUENCE</scope>
    <source>
        <strain evidence="2">CGMCC 1.12987</strain>
    </source>
</reference>
<comment type="caution">
    <text evidence="2">The sequence shown here is derived from an EMBL/GenBank/DDBJ whole genome shotgun (WGS) entry which is preliminary data.</text>
</comment>
<dbReference type="Proteomes" id="UP000644756">
    <property type="component" value="Unassembled WGS sequence"/>
</dbReference>
<keyword evidence="3" id="KW-1185">Reference proteome</keyword>
<keyword evidence="1" id="KW-1133">Transmembrane helix</keyword>
<keyword evidence="1" id="KW-0812">Transmembrane</keyword>
<feature type="transmembrane region" description="Helical" evidence="1">
    <location>
        <begin position="6"/>
        <end position="27"/>
    </location>
</feature>
<evidence type="ECO:0000256" key="1">
    <source>
        <dbReference type="SAM" id="Phobius"/>
    </source>
</evidence>
<proteinExistence type="predicted"/>
<dbReference type="EMBL" id="BMGR01000014">
    <property type="protein sequence ID" value="GGG18824.1"/>
    <property type="molecule type" value="Genomic_DNA"/>
</dbReference>